<evidence type="ECO:0000313" key="2">
    <source>
        <dbReference type="Proteomes" id="UP000195321"/>
    </source>
</evidence>
<accession>A0A1Y3M5N0</accession>
<gene>
    <name evidence="1" type="ORF">BW425_27940</name>
</gene>
<dbReference type="Proteomes" id="UP000195321">
    <property type="component" value="Unassembled WGS sequence"/>
</dbReference>
<proteinExistence type="predicted"/>
<organism evidence="1 2">
    <name type="scientific">Bacillus pseudomycoides</name>
    <dbReference type="NCBI Taxonomy" id="64104"/>
    <lineage>
        <taxon>Bacteria</taxon>
        <taxon>Bacillati</taxon>
        <taxon>Bacillota</taxon>
        <taxon>Bacilli</taxon>
        <taxon>Bacillales</taxon>
        <taxon>Bacillaceae</taxon>
        <taxon>Bacillus</taxon>
        <taxon>Bacillus cereus group</taxon>
    </lineage>
</organism>
<comment type="caution">
    <text evidence="1">The sequence shown here is derived from an EMBL/GenBank/DDBJ whole genome shotgun (WGS) entry which is preliminary data.</text>
</comment>
<dbReference type="GO" id="GO:0050830">
    <property type="term" value="P:defense response to Gram-positive bacterium"/>
    <property type="evidence" value="ECO:0007669"/>
    <property type="project" value="InterPro"/>
</dbReference>
<dbReference type="RefSeq" id="WP_088094764.1">
    <property type="nucleotide sequence ID" value="NZ_JBLOJB010000056.1"/>
</dbReference>
<evidence type="ECO:0008006" key="3">
    <source>
        <dbReference type="Google" id="ProtNLM"/>
    </source>
</evidence>
<dbReference type="InterPro" id="IPR029243">
    <property type="entry name" value="Lantibiotic_alpha"/>
</dbReference>
<dbReference type="AlphaFoldDB" id="A0A1Y3M5N0"/>
<name>A0A1Y3M5N0_9BACI</name>
<reference evidence="1 2" key="1">
    <citation type="submission" date="2017-02" db="EMBL/GenBank/DDBJ databases">
        <title>Bacillus pseudomycoides isolate FSL K6-0042.</title>
        <authorList>
            <person name="Kovac J."/>
        </authorList>
    </citation>
    <scope>NUCLEOTIDE SEQUENCE [LARGE SCALE GENOMIC DNA]</scope>
    <source>
        <strain evidence="1 2">FSL K6-0042</strain>
    </source>
</reference>
<evidence type="ECO:0000313" key="1">
    <source>
        <dbReference type="EMBL" id="OUM45735.1"/>
    </source>
</evidence>
<dbReference type="Pfam" id="PF14867">
    <property type="entry name" value="Lantibiotic_a"/>
    <property type="match status" value="1"/>
</dbReference>
<protein>
    <recommendedName>
        <fullName evidence="3">Plantaricin C family lantibiotic</fullName>
    </recommendedName>
</protein>
<sequence>MFKFKKENISELAKESYLNQLDKSNTRLENSFGADCSWWNVSCHLGNDGKWCTGSKECMPSCNE</sequence>
<dbReference type="EMBL" id="MWPX01000142">
    <property type="protein sequence ID" value="OUM45735.1"/>
    <property type="molecule type" value="Genomic_DNA"/>
</dbReference>